<feature type="region of interest" description="Disordered" evidence="1">
    <location>
        <begin position="423"/>
        <end position="458"/>
    </location>
</feature>
<keyword evidence="4" id="KW-1185">Reference proteome</keyword>
<gene>
    <name evidence="3" type="ORF">PR048_021987</name>
</gene>
<organism evidence="3 4">
    <name type="scientific">Dryococelus australis</name>
    <dbReference type="NCBI Taxonomy" id="614101"/>
    <lineage>
        <taxon>Eukaryota</taxon>
        <taxon>Metazoa</taxon>
        <taxon>Ecdysozoa</taxon>
        <taxon>Arthropoda</taxon>
        <taxon>Hexapoda</taxon>
        <taxon>Insecta</taxon>
        <taxon>Pterygota</taxon>
        <taxon>Neoptera</taxon>
        <taxon>Polyneoptera</taxon>
        <taxon>Phasmatodea</taxon>
        <taxon>Verophasmatodea</taxon>
        <taxon>Anareolatae</taxon>
        <taxon>Phasmatidae</taxon>
        <taxon>Eurycanthinae</taxon>
        <taxon>Dryococelus</taxon>
    </lineage>
</organism>
<reference evidence="3 4" key="1">
    <citation type="submission" date="2023-02" db="EMBL/GenBank/DDBJ databases">
        <title>LHISI_Scaffold_Assembly.</title>
        <authorList>
            <person name="Stuart O.P."/>
            <person name="Cleave R."/>
            <person name="Magrath M.J.L."/>
            <person name="Mikheyev A.S."/>
        </authorList>
    </citation>
    <scope>NUCLEOTIDE SEQUENCE [LARGE SCALE GENOMIC DNA]</scope>
    <source>
        <strain evidence="3">Daus_M_001</strain>
        <tissue evidence="3">Leg muscle</tissue>
    </source>
</reference>
<feature type="region of interest" description="Disordered" evidence="1">
    <location>
        <begin position="1309"/>
        <end position="1332"/>
    </location>
</feature>
<feature type="compositionally biased region" description="Basic and acidic residues" evidence="1">
    <location>
        <begin position="445"/>
        <end position="458"/>
    </location>
</feature>
<feature type="compositionally biased region" description="Basic and acidic residues" evidence="1">
    <location>
        <begin position="831"/>
        <end position="840"/>
    </location>
</feature>
<dbReference type="SUPFAM" id="SSF56496">
    <property type="entry name" value="Fibrinogen C-terminal domain-like"/>
    <property type="match status" value="2"/>
</dbReference>
<dbReference type="PANTHER" id="PTHR19143:SF426">
    <property type="entry name" value="RE19569P"/>
    <property type="match status" value="1"/>
</dbReference>
<name>A0ABQ9GZR5_9NEOP</name>
<evidence type="ECO:0000259" key="2">
    <source>
        <dbReference type="PROSITE" id="PS51406"/>
    </source>
</evidence>
<evidence type="ECO:0000313" key="3">
    <source>
        <dbReference type="EMBL" id="KAJ8877532.1"/>
    </source>
</evidence>
<evidence type="ECO:0000313" key="4">
    <source>
        <dbReference type="Proteomes" id="UP001159363"/>
    </source>
</evidence>
<dbReference type="PROSITE" id="PS51406">
    <property type="entry name" value="FIBRINOGEN_C_2"/>
    <property type="match status" value="1"/>
</dbReference>
<dbReference type="InterPro" id="IPR050373">
    <property type="entry name" value="Fibrinogen_C-term_domain"/>
</dbReference>
<evidence type="ECO:0000256" key="1">
    <source>
        <dbReference type="SAM" id="MobiDB-lite"/>
    </source>
</evidence>
<comment type="caution">
    <text evidence="3">The sequence shown here is derived from an EMBL/GenBank/DDBJ whole genome shotgun (WGS) entry which is preliminary data.</text>
</comment>
<dbReference type="InterPro" id="IPR036056">
    <property type="entry name" value="Fibrinogen-like_C"/>
</dbReference>
<dbReference type="Proteomes" id="UP001159363">
    <property type="component" value="Chromosome 7"/>
</dbReference>
<feature type="region of interest" description="Disordered" evidence="1">
    <location>
        <begin position="831"/>
        <end position="859"/>
    </location>
</feature>
<dbReference type="Pfam" id="PF00147">
    <property type="entry name" value="Fibrinogen_C"/>
    <property type="match status" value="2"/>
</dbReference>
<feature type="domain" description="Fibrinogen C-terminal" evidence="2">
    <location>
        <begin position="767"/>
        <end position="830"/>
    </location>
</feature>
<dbReference type="SMART" id="SM00186">
    <property type="entry name" value="FBG"/>
    <property type="match status" value="1"/>
</dbReference>
<dbReference type="EMBL" id="JARBHB010000008">
    <property type="protein sequence ID" value="KAJ8877532.1"/>
    <property type="molecule type" value="Genomic_DNA"/>
</dbReference>
<sequence>MLQKARRYDNSFCSSYLADPEKLVFLNLSRRNAVNVITFPRTTWIAENVLDGTYLHPQFGFSCDSWAIPERRGTIAAICESASASFCAVKSGTDLRDSLVFTSNKANQERLPRSRSEVNEKDLHSPSLCHNELQSRSSIAGIPAMLHAIIFKYAHGNANTGGTSGLICIANRTRREMTGSGVGQVQRYAGNTARFARRSDEALGVERSRTSMENLHQYGRIRNRTSSSVCEAHSMAFHEAEEYPGSRTLTLNKRRNSFVCHLLSDSNWCTTLFEGKLNGRSKGGPRRNKGNAWKTCMLPTNLKVKEKKKNKNFSRVSEKCEKAVRRHRRVTHSNKLQIARQLARRATARHAVGVGNTSQAHLPVERTNWYQADEHDKTKPNTFLRGKEMVVPAHSTRHWAGKRHKGKVKKKEENYVDTDEARRGGHFNQVGRPANQFGTGPVNRSIKEQDRQPGRPSKLVDKRRALGKVKLTKSIRKITFSGYFYKNLQRHQHIEGKFKSFLGISLFTLIGSQDVDVKGRPILFTHSATDFKLHDTKANGGGAKYHQHLTDAARRRQHFLAISWSSTAFPDIRLSSTLLATSARVILPGSVLLSQGPHASCRAAMTHDIKYVSVAVIATLPRLCGERVRPSVVRHSLIDWQKLCKCGKSKTQKEKTHSSAKHSALQNTTTLPVLYSVPRRRKKSAPSLQLTNQENSPPFFFTFRNGKDDRGYQLVTSTRRSKVGIEQHRNARAGKMGDPRKNPSIGTIPTRESPGATPAGNRTLFKLVIQRRDDFGEPRENFNRDWADYKNGFGNPAKEFWLGNENIYMLTNNEDYMLRIELEDFEGNKREDGAADECKGGRNGSVCQRQRPPRFPHEEMQSNAIPTLNKGVREVRRRSTAQDCSFNGKISRELPKEYGPSLAPLPTKRAKLCTEGGVVTREVRGDLQRRVATCAPGLERRQFEAIFERMFWTLPLPLSVRFGRAESLFGGLCDFTRRVRKDSEATSGECEVKSADCEHRYMYGERGAGGKNGDALSRRAHGECESEDAAALARLDPAQGGRLLPPLLLGGTAGPRPGSRTKSAAFACSQSAKTRSLRRADSGMPCHQHSSNYTGRVCSFSYCQQLRLLTRVSSFTATAHESLTSGSLEMQDRGLSEVIRYGTSCTGQMNQGRNRKESTVAFVRDPSQHLPGPAAQLAGLADAVRSFTFTGKYRTRWLSSIEARAPPARPWETNKRCAAVATARSQSRPYTKDEAKAKYAQYTHFKIYSEGEYYKLEIDGYEGNAGDSLNDPWYGSNNSPFSTYNSDKIWAALNCAVLRADDEVRYGATPECKRERETGDPRQNPTTSGIVRHDSHLRKSGVNWPGIEHCSPWWEASSLTAQPLLPRLIENYNTSTITSVIFRGKDLPDPSTTYLRARYSAPVPYTIEEVYRLSFSKHLPNKSYGQQ</sequence>
<feature type="compositionally biased region" description="Basic and acidic residues" evidence="1">
    <location>
        <begin position="731"/>
        <end position="741"/>
    </location>
</feature>
<protein>
    <recommendedName>
        <fullName evidence="2">Fibrinogen C-terminal domain-containing protein</fullName>
    </recommendedName>
</protein>
<dbReference type="InterPro" id="IPR002181">
    <property type="entry name" value="Fibrinogen_a/b/g_C_dom"/>
</dbReference>
<dbReference type="InterPro" id="IPR014716">
    <property type="entry name" value="Fibrinogen_a/b/g_C_1"/>
</dbReference>
<accession>A0ABQ9GZR5</accession>
<feature type="compositionally biased region" description="Basic and acidic residues" evidence="1">
    <location>
        <begin position="1309"/>
        <end position="1320"/>
    </location>
</feature>
<dbReference type="Gene3D" id="3.90.215.10">
    <property type="entry name" value="Gamma Fibrinogen, chain A, domain 1"/>
    <property type="match status" value="2"/>
</dbReference>
<feature type="region of interest" description="Disordered" evidence="1">
    <location>
        <begin position="731"/>
        <end position="760"/>
    </location>
</feature>
<proteinExistence type="predicted"/>
<dbReference type="PANTHER" id="PTHR19143">
    <property type="entry name" value="FIBRINOGEN/TENASCIN/ANGIOPOEITIN"/>
    <property type="match status" value="1"/>
</dbReference>